<sequence length="39" mass="4652">MLKRNQADSLLSFIFSLIYCMHEETEMFKSSNYLSVFDL</sequence>
<evidence type="ECO:0000313" key="2">
    <source>
        <dbReference type="Proteomes" id="UP000031563"/>
    </source>
</evidence>
<dbReference type="EMBL" id="JWIR02000005">
    <property type="protein sequence ID" value="KKB43061.1"/>
    <property type="molecule type" value="Genomic_DNA"/>
</dbReference>
<gene>
    <name evidence="1" type="ORF">QY95_02661</name>
</gene>
<accession>A0A0F5IC34</accession>
<dbReference type="Proteomes" id="UP000031563">
    <property type="component" value="Unassembled WGS sequence"/>
</dbReference>
<proteinExistence type="predicted"/>
<dbReference type="AlphaFoldDB" id="A0A0F5IC34"/>
<keyword evidence="2" id="KW-1185">Reference proteome</keyword>
<comment type="caution">
    <text evidence="1">The sequence shown here is derived from an EMBL/GenBank/DDBJ whole genome shotgun (WGS) entry which is preliminary data.</text>
</comment>
<protein>
    <submittedName>
        <fullName evidence="1">Uncharacterized protein</fullName>
    </submittedName>
</protein>
<evidence type="ECO:0000313" key="1">
    <source>
        <dbReference type="EMBL" id="KKB43061.1"/>
    </source>
</evidence>
<reference evidence="1" key="1">
    <citation type="submission" date="2015-02" db="EMBL/GenBank/DDBJ databases">
        <title>Genome Assembly of Bacillaceae bacterium MTCC 8252.</title>
        <authorList>
            <person name="Verma A."/>
            <person name="Khatri I."/>
            <person name="Mual P."/>
            <person name="Subramanian S."/>
            <person name="Krishnamurthi S."/>
        </authorList>
    </citation>
    <scope>NUCLEOTIDE SEQUENCE [LARGE SCALE GENOMIC DNA]</scope>
    <source>
        <strain evidence="1">MTCC 8252</strain>
    </source>
</reference>
<organism evidence="1 2">
    <name type="scientific">Bacillus thermotolerans</name>
    <name type="common">Quasibacillus thermotolerans</name>
    <dbReference type="NCBI Taxonomy" id="1221996"/>
    <lineage>
        <taxon>Bacteria</taxon>
        <taxon>Bacillati</taxon>
        <taxon>Bacillota</taxon>
        <taxon>Bacilli</taxon>
        <taxon>Bacillales</taxon>
        <taxon>Bacillaceae</taxon>
        <taxon>Bacillus</taxon>
    </lineage>
</organism>
<dbReference type="STRING" id="1221996.QY95_02661"/>
<name>A0A0F5IC34_BACTR</name>